<name>A0A8S1BYL0_9INSE</name>
<dbReference type="Gene3D" id="1.20.140.150">
    <property type="match status" value="1"/>
</dbReference>
<gene>
    <name evidence="2" type="ORF">CLODIP_2_CD03552</name>
</gene>
<feature type="transmembrane region" description="Helical" evidence="1">
    <location>
        <begin position="172"/>
        <end position="193"/>
    </location>
</feature>
<dbReference type="AlphaFoldDB" id="A0A8S1BYL0"/>
<comment type="caution">
    <text evidence="2">The sequence shown here is derived from an EMBL/GenBank/DDBJ whole genome shotgun (WGS) entry which is preliminary data.</text>
</comment>
<feature type="transmembrane region" description="Helical" evidence="1">
    <location>
        <begin position="133"/>
        <end position="152"/>
    </location>
</feature>
<dbReference type="Proteomes" id="UP000494165">
    <property type="component" value="Unassembled WGS sequence"/>
</dbReference>
<dbReference type="PANTHER" id="PTHR21284:SF12">
    <property type="entry name" value="EG:80H7.2 PROTEIN"/>
    <property type="match status" value="1"/>
</dbReference>
<keyword evidence="1" id="KW-0472">Membrane</keyword>
<protein>
    <submittedName>
        <fullName evidence="2">Uncharacterized protein</fullName>
    </submittedName>
</protein>
<keyword evidence="1" id="KW-1133">Transmembrane helix</keyword>
<reference evidence="2 3" key="1">
    <citation type="submission" date="2020-04" db="EMBL/GenBank/DDBJ databases">
        <authorList>
            <person name="Alioto T."/>
            <person name="Alioto T."/>
            <person name="Gomez Garrido J."/>
        </authorList>
    </citation>
    <scope>NUCLEOTIDE SEQUENCE [LARGE SCALE GENOMIC DNA]</scope>
</reference>
<keyword evidence="1" id="KW-0812">Transmembrane</keyword>
<evidence type="ECO:0000313" key="3">
    <source>
        <dbReference type="Proteomes" id="UP000494165"/>
    </source>
</evidence>
<keyword evidence="3" id="KW-1185">Reference proteome</keyword>
<feature type="transmembrane region" description="Helical" evidence="1">
    <location>
        <begin position="12"/>
        <end position="32"/>
    </location>
</feature>
<accession>A0A8S1BYL0</accession>
<feature type="transmembrane region" description="Helical" evidence="1">
    <location>
        <begin position="91"/>
        <end position="112"/>
    </location>
</feature>
<evidence type="ECO:0000256" key="1">
    <source>
        <dbReference type="SAM" id="Phobius"/>
    </source>
</evidence>
<organism evidence="2 3">
    <name type="scientific">Cloeon dipterum</name>
    <dbReference type="NCBI Taxonomy" id="197152"/>
    <lineage>
        <taxon>Eukaryota</taxon>
        <taxon>Metazoa</taxon>
        <taxon>Ecdysozoa</taxon>
        <taxon>Arthropoda</taxon>
        <taxon>Hexapoda</taxon>
        <taxon>Insecta</taxon>
        <taxon>Pterygota</taxon>
        <taxon>Palaeoptera</taxon>
        <taxon>Ephemeroptera</taxon>
        <taxon>Pisciforma</taxon>
        <taxon>Baetidae</taxon>
        <taxon>Cloeon</taxon>
    </lineage>
</organism>
<sequence length="255" mass="28431">MSCEVKYMTLTLIFSSFAILCYFIALLSTHWLQNDVDTERLERLGISKVYWRKIMVNETMIGLGPRNSTETRLPLVGVSFDEFLMPTSFHIAQACYYARSISLGLLVIFLYMHSWKADDELDVEPSTITNLRAIYVCCIISALLGMASLISFTVCSGYEEWTPYSEHNYFGWAFYVASLSVASMWLATIATLANNDVRPANECGGCWLITRAVKQHGARSRSSKGYAEGVMLKFTAMNNGAVAKSGKTPPPCGRA</sequence>
<evidence type="ECO:0000313" key="2">
    <source>
        <dbReference type="EMBL" id="CAB3364796.1"/>
    </source>
</evidence>
<dbReference type="EMBL" id="CADEPI010000017">
    <property type="protein sequence ID" value="CAB3364796.1"/>
    <property type="molecule type" value="Genomic_DNA"/>
</dbReference>
<proteinExistence type="predicted"/>
<dbReference type="PANTHER" id="PTHR21284">
    <property type="entry name" value="EG:80H7.2 PROTEIN"/>
    <property type="match status" value="1"/>
</dbReference>